<keyword evidence="3" id="KW-1185">Reference proteome</keyword>
<sequence length="199" mass="22817">MKTILLLLLLLPFTTLNSYSQTTGSYQIEITANASASQSEFKIHLTKGVDTAKVIYSKRKQNDLQPTKQDSLEIQELTKAFMNDLEAQKRLSQIFEKYKSYEKDSLIIPSNHLLLCISDSLSRESILNVDETNRSRFVLDGTRVKVKVRHESGPEYELYAVSPRRDTYPLLFQFIEAALLLYRNAVEDPILNKCDTLGY</sequence>
<reference evidence="3" key="1">
    <citation type="submission" date="2016-10" db="EMBL/GenBank/DDBJ databases">
        <authorList>
            <person name="Varghese N."/>
            <person name="Submissions S."/>
        </authorList>
    </citation>
    <scope>NUCLEOTIDE SEQUENCE [LARGE SCALE GENOMIC DNA]</scope>
    <source>
        <strain evidence="3">LP51</strain>
    </source>
</reference>
<name>A0A1I2VC70_9BACT</name>
<dbReference type="AlphaFoldDB" id="A0A1I2VC70"/>
<gene>
    <name evidence="2" type="ORF">SAMN05421739_104134</name>
</gene>
<dbReference type="EMBL" id="FOOT01000004">
    <property type="protein sequence ID" value="SFG86955.1"/>
    <property type="molecule type" value="Genomic_DNA"/>
</dbReference>
<keyword evidence="1" id="KW-0732">Signal</keyword>
<proteinExistence type="predicted"/>
<accession>A0A1I2VC70</accession>
<feature type="signal peptide" evidence="1">
    <location>
        <begin position="1"/>
        <end position="20"/>
    </location>
</feature>
<evidence type="ECO:0000256" key="1">
    <source>
        <dbReference type="SAM" id="SignalP"/>
    </source>
</evidence>
<protein>
    <submittedName>
        <fullName evidence="2">Uncharacterized protein</fullName>
    </submittedName>
</protein>
<dbReference type="Proteomes" id="UP000198724">
    <property type="component" value="Unassembled WGS sequence"/>
</dbReference>
<dbReference type="RefSeq" id="WP_092101892.1">
    <property type="nucleotide sequence ID" value="NZ_FOOT01000004.1"/>
</dbReference>
<dbReference type="STRING" id="1436961.SAMN05421739_104134"/>
<organism evidence="2 3">
    <name type="scientific">Pontibacter chinhatensis</name>
    <dbReference type="NCBI Taxonomy" id="1436961"/>
    <lineage>
        <taxon>Bacteria</taxon>
        <taxon>Pseudomonadati</taxon>
        <taxon>Bacteroidota</taxon>
        <taxon>Cytophagia</taxon>
        <taxon>Cytophagales</taxon>
        <taxon>Hymenobacteraceae</taxon>
        <taxon>Pontibacter</taxon>
    </lineage>
</organism>
<evidence type="ECO:0000313" key="2">
    <source>
        <dbReference type="EMBL" id="SFG86955.1"/>
    </source>
</evidence>
<feature type="chain" id="PRO_5011778874" evidence="1">
    <location>
        <begin position="21"/>
        <end position="199"/>
    </location>
</feature>
<dbReference type="OrthoDB" id="852250at2"/>
<evidence type="ECO:0000313" key="3">
    <source>
        <dbReference type="Proteomes" id="UP000198724"/>
    </source>
</evidence>